<reference evidence="1" key="1">
    <citation type="submission" date="2016-10" db="EMBL/GenBank/DDBJ databases">
        <authorList>
            <person name="de Groot N.N."/>
        </authorList>
    </citation>
    <scope>NUCLEOTIDE SEQUENCE</scope>
</reference>
<name>A0A1W1BFB4_9ZZZZ</name>
<dbReference type="AlphaFoldDB" id="A0A1W1BFB4"/>
<gene>
    <name evidence="1" type="ORF">MNB_SV-12-467</name>
</gene>
<protein>
    <submittedName>
        <fullName evidence="1">Uncharacterized protein</fullName>
    </submittedName>
</protein>
<sequence length="65" mass="7443">MEEVSLDEWEIKLQAKIKELHACQEQQRVKSCLLCPKVHNCEIRDSYVHAVYSSMNKGAGGGFEF</sequence>
<dbReference type="EMBL" id="FPHE01000029">
    <property type="protein sequence ID" value="SFV52193.1"/>
    <property type="molecule type" value="Genomic_DNA"/>
</dbReference>
<accession>A0A1W1BFB4</accession>
<proteinExistence type="predicted"/>
<evidence type="ECO:0000313" key="1">
    <source>
        <dbReference type="EMBL" id="SFV52193.1"/>
    </source>
</evidence>
<organism evidence="1">
    <name type="scientific">hydrothermal vent metagenome</name>
    <dbReference type="NCBI Taxonomy" id="652676"/>
    <lineage>
        <taxon>unclassified sequences</taxon>
        <taxon>metagenomes</taxon>
        <taxon>ecological metagenomes</taxon>
    </lineage>
</organism>